<dbReference type="RefSeq" id="WP_157750454.1">
    <property type="nucleotide sequence ID" value="NZ_AP017313.1"/>
</dbReference>
<proteinExistence type="predicted"/>
<dbReference type="OrthoDB" id="7060651at2"/>
<keyword evidence="2" id="KW-1185">Reference proteome</keyword>
<accession>A0A110B4B4</accession>
<gene>
    <name evidence="1" type="ORF">MgSA37_01160</name>
</gene>
<evidence type="ECO:0000313" key="1">
    <source>
        <dbReference type="EMBL" id="BAU52993.1"/>
    </source>
</evidence>
<protein>
    <submittedName>
        <fullName evidence="1">Uncharacterized protein</fullName>
    </submittedName>
</protein>
<sequence length="159" mass="18929">MNEPFKLEKMLWTDVDFDTMSWHDNPIHGFCFDKDFKFYLDIDYIFRWVKTKNGKHFKFWISPCTLVFENVYDFKMEEDNPSDLVILAVERDNAKVPRNVEFIKKDTEYDWLIETLHGEMTFTSVGFKQYVRSQPVLIGNQIIELSKRGGVSFDTTISK</sequence>
<organism evidence="1 2">
    <name type="scientific">Mucilaginibacter gotjawali</name>
    <dbReference type="NCBI Taxonomy" id="1550579"/>
    <lineage>
        <taxon>Bacteria</taxon>
        <taxon>Pseudomonadati</taxon>
        <taxon>Bacteroidota</taxon>
        <taxon>Sphingobacteriia</taxon>
        <taxon>Sphingobacteriales</taxon>
        <taxon>Sphingobacteriaceae</taxon>
        <taxon>Mucilaginibacter</taxon>
    </lineage>
</organism>
<name>A0A110B4B4_9SPHI</name>
<reference evidence="1 2" key="1">
    <citation type="submission" date="2015-12" db="EMBL/GenBank/DDBJ databases">
        <title>Genome sequence of Mucilaginibacter gotjawali.</title>
        <authorList>
            <person name="Lee J.S."/>
            <person name="Lee K.C."/>
            <person name="Kim K.K."/>
            <person name="Lee B.W."/>
        </authorList>
    </citation>
    <scope>NUCLEOTIDE SEQUENCE [LARGE SCALE GENOMIC DNA]</scope>
    <source>
        <strain evidence="1 2">SA3-7</strain>
    </source>
</reference>
<dbReference type="KEGG" id="mgot:MgSA37_01160"/>
<dbReference type="AlphaFoldDB" id="A0A110B4B4"/>
<dbReference type="Proteomes" id="UP000218263">
    <property type="component" value="Chromosome"/>
</dbReference>
<evidence type="ECO:0000313" key="2">
    <source>
        <dbReference type="Proteomes" id="UP000218263"/>
    </source>
</evidence>
<dbReference type="EMBL" id="AP017313">
    <property type="protein sequence ID" value="BAU52993.1"/>
    <property type="molecule type" value="Genomic_DNA"/>
</dbReference>